<dbReference type="InterPro" id="IPR041679">
    <property type="entry name" value="DNA2/NAM7-like_C"/>
</dbReference>
<dbReference type="GO" id="GO:0035194">
    <property type="term" value="P:regulatory ncRNA-mediated post-transcriptional gene silencing"/>
    <property type="evidence" value="ECO:0007669"/>
    <property type="project" value="TreeGrafter"/>
</dbReference>
<evidence type="ECO:0000256" key="2">
    <source>
        <dbReference type="SAM" id="MobiDB-lite"/>
    </source>
</evidence>
<keyword evidence="5 7" id="KW-0378">Hydrolase</keyword>
<evidence type="ECO:0000313" key="6">
    <source>
        <dbReference type="Proteomes" id="UP000504636"/>
    </source>
</evidence>
<evidence type="ECO:0000259" key="4">
    <source>
        <dbReference type="Pfam" id="PF13087"/>
    </source>
</evidence>
<name>A0A6A6YUT8_9PEZI</name>
<dbReference type="GO" id="GO:0016787">
    <property type="term" value="F:hydrolase activity"/>
    <property type="evidence" value="ECO:0007669"/>
    <property type="project" value="UniProtKB-KW"/>
</dbReference>
<dbReference type="InterPro" id="IPR047187">
    <property type="entry name" value="SF1_C_Upf1"/>
</dbReference>
<dbReference type="Pfam" id="PF13086">
    <property type="entry name" value="AAA_11"/>
    <property type="match status" value="2"/>
</dbReference>
<dbReference type="CDD" id="cd18808">
    <property type="entry name" value="SF1_C_Upf1"/>
    <property type="match status" value="1"/>
</dbReference>
<feature type="region of interest" description="Disordered" evidence="2">
    <location>
        <begin position="576"/>
        <end position="596"/>
    </location>
</feature>
<evidence type="ECO:0000259" key="3">
    <source>
        <dbReference type="Pfam" id="PF13086"/>
    </source>
</evidence>
<keyword evidence="6" id="KW-1185">Reference proteome</keyword>
<keyword evidence="1" id="KW-0067">ATP-binding</keyword>
<dbReference type="Pfam" id="PF13087">
    <property type="entry name" value="AAA_12"/>
    <property type="match status" value="1"/>
</dbReference>
<dbReference type="RefSeq" id="XP_033579666.1">
    <property type="nucleotide sequence ID" value="XM_033719604.1"/>
</dbReference>
<evidence type="ECO:0000256" key="1">
    <source>
        <dbReference type="ARBA" id="ARBA00022806"/>
    </source>
</evidence>
<dbReference type="Gene3D" id="3.40.50.300">
    <property type="entry name" value="P-loop containing nucleotide triphosphate hydrolases"/>
    <property type="match status" value="2"/>
</dbReference>
<reference evidence="7" key="2">
    <citation type="submission" date="2020-04" db="EMBL/GenBank/DDBJ databases">
        <authorList>
            <consortium name="NCBI Genome Project"/>
        </authorList>
    </citation>
    <scope>NUCLEOTIDE SEQUENCE</scope>
    <source>
        <strain evidence="7">CBS 304.34</strain>
    </source>
</reference>
<organism evidence="5">
    <name type="scientific">Mytilinidion resinicola</name>
    <dbReference type="NCBI Taxonomy" id="574789"/>
    <lineage>
        <taxon>Eukaryota</taxon>
        <taxon>Fungi</taxon>
        <taxon>Dikarya</taxon>
        <taxon>Ascomycota</taxon>
        <taxon>Pezizomycotina</taxon>
        <taxon>Dothideomycetes</taxon>
        <taxon>Pleosporomycetidae</taxon>
        <taxon>Mytilinidiales</taxon>
        <taxon>Mytilinidiaceae</taxon>
        <taxon>Mytilinidion</taxon>
    </lineage>
</organism>
<feature type="compositionally biased region" description="Gly residues" evidence="2">
    <location>
        <begin position="586"/>
        <end position="595"/>
    </location>
</feature>
<dbReference type="OrthoDB" id="6513042at2759"/>
<reference evidence="5 7" key="1">
    <citation type="journal article" date="2020" name="Stud. Mycol.">
        <title>101 Dothideomycetes genomes: a test case for predicting lifestyles and emergence of pathogens.</title>
        <authorList>
            <person name="Haridas S."/>
            <person name="Albert R."/>
            <person name="Binder M."/>
            <person name="Bloem J."/>
            <person name="Labutti K."/>
            <person name="Salamov A."/>
            <person name="Andreopoulos B."/>
            <person name="Baker S."/>
            <person name="Barry K."/>
            <person name="Bills G."/>
            <person name="Bluhm B."/>
            <person name="Cannon C."/>
            <person name="Castanera R."/>
            <person name="Culley D."/>
            <person name="Daum C."/>
            <person name="Ezra D."/>
            <person name="Gonzalez J."/>
            <person name="Henrissat B."/>
            <person name="Kuo A."/>
            <person name="Liang C."/>
            <person name="Lipzen A."/>
            <person name="Lutzoni F."/>
            <person name="Magnuson J."/>
            <person name="Mondo S."/>
            <person name="Nolan M."/>
            <person name="Ohm R."/>
            <person name="Pangilinan J."/>
            <person name="Park H.-J."/>
            <person name="Ramirez L."/>
            <person name="Alfaro M."/>
            <person name="Sun H."/>
            <person name="Tritt A."/>
            <person name="Yoshinaga Y."/>
            <person name="Zwiers L.-H."/>
            <person name="Turgeon B."/>
            <person name="Goodwin S."/>
            <person name="Spatafora J."/>
            <person name="Crous P."/>
            <person name="Grigoriev I."/>
        </authorList>
    </citation>
    <scope>NUCLEOTIDE SEQUENCE</scope>
    <source>
        <strain evidence="5 7">CBS 304.34</strain>
    </source>
</reference>
<feature type="region of interest" description="Disordered" evidence="2">
    <location>
        <begin position="610"/>
        <end position="654"/>
    </location>
</feature>
<keyword evidence="1" id="KW-0547">Nucleotide-binding</keyword>
<proteinExistence type="predicted"/>
<dbReference type="SUPFAM" id="SSF52540">
    <property type="entry name" value="P-loop containing nucleoside triphosphate hydrolases"/>
    <property type="match status" value="1"/>
</dbReference>
<dbReference type="GeneID" id="54460497"/>
<evidence type="ECO:0000313" key="7">
    <source>
        <dbReference type="RefSeq" id="XP_033579666.1"/>
    </source>
</evidence>
<feature type="domain" description="DNA2/NAM7 helicase helicase" evidence="3">
    <location>
        <begin position="75"/>
        <end position="145"/>
    </location>
</feature>
<dbReference type="AlphaFoldDB" id="A0A6A6YUT8"/>
<dbReference type="PANTHER" id="PTHR10887:SF322">
    <property type="entry name" value="HELICASE MOV-10"/>
    <property type="match status" value="1"/>
</dbReference>
<dbReference type="PANTHER" id="PTHR10887">
    <property type="entry name" value="DNA2/NAM7 HELICASE FAMILY"/>
    <property type="match status" value="1"/>
</dbReference>
<keyword evidence="1" id="KW-0347">Helicase</keyword>
<dbReference type="InterPro" id="IPR045055">
    <property type="entry name" value="DNA2/NAM7-like"/>
</dbReference>
<protein>
    <submittedName>
        <fullName evidence="5 7">P-loop containing nucleoside triphosphate hydrolase protein</fullName>
    </submittedName>
</protein>
<dbReference type="EMBL" id="MU003697">
    <property type="protein sequence ID" value="KAF2812702.1"/>
    <property type="molecule type" value="Genomic_DNA"/>
</dbReference>
<dbReference type="InterPro" id="IPR041677">
    <property type="entry name" value="DNA2/NAM7_AAA_11"/>
</dbReference>
<dbReference type="GO" id="GO:0005829">
    <property type="term" value="C:cytosol"/>
    <property type="evidence" value="ECO:0007669"/>
    <property type="project" value="TreeGrafter"/>
</dbReference>
<evidence type="ECO:0000313" key="5">
    <source>
        <dbReference type="EMBL" id="KAF2812702.1"/>
    </source>
</evidence>
<feature type="domain" description="DNA2/NAM7 helicase-like C-terminal" evidence="4">
    <location>
        <begin position="340"/>
        <end position="524"/>
    </location>
</feature>
<feature type="domain" description="DNA2/NAM7 helicase helicase" evidence="3">
    <location>
        <begin position="242"/>
        <end position="292"/>
    </location>
</feature>
<dbReference type="InterPro" id="IPR027417">
    <property type="entry name" value="P-loop_NTPase"/>
</dbReference>
<dbReference type="Proteomes" id="UP000504636">
    <property type="component" value="Unplaced"/>
</dbReference>
<dbReference type="GO" id="GO:0004386">
    <property type="term" value="F:helicase activity"/>
    <property type="evidence" value="ECO:0007669"/>
    <property type="project" value="InterPro"/>
</dbReference>
<feature type="compositionally biased region" description="Basic and acidic residues" evidence="2">
    <location>
        <begin position="639"/>
        <end position="654"/>
    </location>
</feature>
<sequence length="654" mass="72845">MTADPSVPRDLTLATVAVDKSESAQLIKKRAESERQSTLNLIWVRKMLFPNESHTVLQKTLHKIPFRRRMFDARLNFEQLKAIDSVCRNEYGTLPFLISGPPGTGKTKTLVETALQLLASKKRAHILVCAPSDPAADTLALRLSVHLKPHELLRLNGPSRSFPEVPGQLMPYCYIEKDMFYIPPMPKLTRYEIVVTTCRDAAFLVSGRVTNHDLHSLGTGMQSALHPNDPPKGAWEPHWGALLMDEAAQAIEPEALIPLTVIAPPPATELTFDPQFVMAGDHKQLGPCTSSKSSEIEMSLFERLFTLPVFAEHPLARNNVNPSASIPVLTKAMLPIARPSFTNLTRNYRSHPAILAIPSSLYYHDTLIPEATNTDSLLSWNGWRGRKWPVLFSYNAGFDEIEQDGGGWYNNLEARMACDYALELLKTGMMQQQDICIMSPFNAQVRRLRALIRQPPYQLWDVNIGPAEAFQGLESRVVILCTTRTRPRFLPSDASRALGLVNMPKRMNVALTRAKHGLIVIGNPEVLTKDENWTAFLAFCARNGLWHYQTDPRGLEVQQAWVDALKVKGTIGESEKQLVRREQGGEEGGGGGGRVLGARARAEGEGMYDAEAAEMAGDGVEYEEDEGEEEGDDEDSDLEHELGIDRILHEDDVQ</sequence>
<accession>A0A6A6YUT8</accession>
<reference evidence="7" key="3">
    <citation type="submission" date="2025-04" db="UniProtKB">
        <authorList>
            <consortium name="RefSeq"/>
        </authorList>
    </citation>
    <scope>IDENTIFICATION</scope>
    <source>
        <strain evidence="7">CBS 304.34</strain>
    </source>
</reference>
<gene>
    <name evidence="5 7" type="ORF">BDZ99DRAFT_461354</name>
</gene>
<feature type="compositionally biased region" description="Acidic residues" evidence="2">
    <location>
        <begin position="620"/>
        <end position="638"/>
    </location>
</feature>